<dbReference type="CDD" id="cd00093">
    <property type="entry name" value="HTH_XRE"/>
    <property type="match status" value="1"/>
</dbReference>
<organism evidence="2 3">
    <name type="scientific">Nocardia amamiensis</name>
    <dbReference type="NCBI Taxonomy" id="404578"/>
    <lineage>
        <taxon>Bacteria</taxon>
        <taxon>Bacillati</taxon>
        <taxon>Actinomycetota</taxon>
        <taxon>Actinomycetes</taxon>
        <taxon>Mycobacteriales</taxon>
        <taxon>Nocardiaceae</taxon>
        <taxon>Nocardia</taxon>
    </lineage>
</organism>
<evidence type="ECO:0000313" key="3">
    <source>
        <dbReference type="Proteomes" id="UP000702209"/>
    </source>
</evidence>
<dbReference type="SUPFAM" id="SSF46689">
    <property type="entry name" value="Homeodomain-like"/>
    <property type="match status" value="1"/>
</dbReference>
<dbReference type="InterPro" id="IPR047655">
    <property type="entry name" value="Transpos_IS630-like"/>
</dbReference>
<evidence type="ECO:0000259" key="1">
    <source>
        <dbReference type="Pfam" id="PF13358"/>
    </source>
</evidence>
<dbReference type="InterPro" id="IPR052702">
    <property type="entry name" value="MscS-like_channel"/>
</dbReference>
<dbReference type="Pfam" id="PF13565">
    <property type="entry name" value="HTH_32"/>
    <property type="match status" value="1"/>
</dbReference>
<gene>
    <name evidence="2" type="ORF">IU459_37230</name>
</gene>
<dbReference type="Proteomes" id="UP000702209">
    <property type="component" value="Unassembled WGS sequence"/>
</dbReference>
<keyword evidence="3" id="KW-1185">Reference proteome</keyword>
<dbReference type="InterPro" id="IPR009057">
    <property type="entry name" value="Homeodomain-like_sf"/>
</dbReference>
<comment type="caution">
    <text evidence="2">The sequence shown here is derived from an EMBL/GenBank/DDBJ whole genome shotgun (WGS) entry which is preliminary data.</text>
</comment>
<feature type="domain" description="Tc1-like transposase DDE" evidence="1">
    <location>
        <begin position="178"/>
        <end position="300"/>
    </location>
</feature>
<proteinExistence type="predicted"/>
<dbReference type="RefSeq" id="WP_195134268.1">
    <property type="nucleotide sequence ID" value="NZ_JADLQX010000159.1"/>
</dbReference>
<dbReference type="InterPro" id="IPR001387">
    <property type="entry name" value="Cro/C1-type_HTH"/>
</dbReference>
<dbReference type="PANTHER" id="PTHR30347">
    <property type="entry name" value="POTASSIUM CHANNEL RELATED"/>
    <property type="match status" value="1"/>
</dbReference>
<sequence length="306" mass="34210">MARTGRPRSGPELVVTEAQRRELVRGARAATSTQAYALRCRIVLACAEPGAANAHVAAAVGVAPMTVAKWRKRFVEHGLAGLADEPRPGRPPSILLDRVEQVLALTLEQTPRDATHWSRSSMAERTGLSKSTIGRIWRRFELKPHLVDGFKLSSDPLFVEKVVDVVGLYHNPPERAVVLCVDEKSQMQALDRSQPVLPMMPGMPERRTHDYARHGTTSLFAAFNIADGTVISELHRRHRATEFKKFLVTIDKTVPAELDVHLVCDNLATHKTPIVNEWLARHHRFHVHFTPTGSSWLNQVVRHEVA</sequence>
<dbReference type="EMBL" id="JADLQX010000159">
    <property type="protein sequence ID" value="MBF6303102.1"/>
    <property type="molecule type" value="Genomic_DNA"/>
</dbReference>
<accession>A0ABS0D2N4</accession>
<name>A0ABS0D2N4_9NOCA</name>
<dbReference type="InterPro" id="IPR038717">
    <property type="entry name" value="Tc1-like_DDE_dom"/>
</dbReference>
<dbReference type="Pfam" id="PF13358">
    <property type="entry name" value="DDE_3"/>
    <property type="match status" value="1"/>
</dbReference>
<protein>
    <submittedName>
        <fullName evidence="2">IS630 family transposase</fullName>
    </submittedName>
</protein>
<reference evidence="2 3" key="1">
    <citation type="submission" date="2020-10" db="EMBL/GenBank/DDBJ databases">
        <title>Identification of Nocardia species via Next-generation sequencing and recognition of intraspecies genetic diversity.</title>
        <authorList>
            <person name="Li P."/>
            <person name="Li P."/>
            <person name="Lu B."/>
        </authorList>
    </citation>
    <scope>NUCLEOTIDE SEQUENCE [LARGE SCALE GENOMIC DNA]</scope>
    <source>
        <strain evidence="2 3">BJ06-0157</strain>
    </source>
</reference>
<evidence type="ECO:0000313" key="2">
    <source>
        <dbReference type="EMBL" id="MBF6303102.1"/>
    </source>
</evidence>
<dbReference type="NCBIfam" id="NF033545">
    <property type="entry name" value="transpos_IS630"/>
    <property type="match status" value="1"/>
</dbReference>
<dbReference type="PANTHER" id="PTHR30347:SF1">
    <property type="entry name" value="MECHANOSENSITIVE CHANNEL MSCK"/>
    <property type="match status" value="1"/>
</dbReference>